<keyword evidence="1" id="KW-0418">Kinase</keyword>
<keyword evidence="2" id="KW-1185">Reference proteome</keyword>
<dbReference type="OrthoDB" id="1669200at2"/>
<dbReference type="EMBL" id="VTOY01000008">
    <property type="protein sequence ID" value="TYZ21726.1"/>
    <property type="molecule type" value="Genomic_DNA"/>
</dbReference>
<dbReference type="GO" id="GO:0016301">
    <property type="term" value="F:kinase activity"/>
    <property type="evidence" value="ECO:0007669"/>
    <property type="project" value="UniProtKB-KW"/>
</dbReference>
<dbReference type="Gene3D" id="1.20.120.160">
    <property type="entry name" value="HPT domain"/>
    <property type="match status" value="1"/>
</dbReference>
<evidence type="ECO:0000313" key="2">
    <source>
        <dbReference type="Proteomes" id="UP000323646"/>
    </source>
</evidence>
<organism evidence="1 2">
    <name type="scientific">Selenomonas ruminis</name>
    <dbReference type="NCBI Taxonomy" id="2593411"/>
    <lineage>
        <taxon>Bacteria</taxon>
        <taxon>Bacillati</taxon>
        <taxon>Bacillota</taxon>
        <taxon>Negativicutes</taxon>
        <taxon>Selenomonadales</taxon>
        <taxon>Selenomonadaceae</taxon>
        <taxon>Selenomonas</taxon>
    </lineage>
</organism>
<name>A0A5D6W1E7_9FIRM</name>
<dbReference type="InterPro" id="IPR036641">
    <property type="entry name" value="HPT_dom_sf"/>
</dbReference>
<dbReference type="SUPFAM" id="SSF47226">
    <property type="entry name" value="Histidine-containing phosphotransfer domain, HPT domain"/>
    <property type="match status" value="1"/>
</dbReference>
<evidence type="ECO:0000313" key="1">
    <source>
        <dbReference type="EMBL" id="TYZ21726.1"/>
    </source>
</evidence>
<gene>
    <name evidence="1" type="ORF">FZ040_09980</name>
</gene>
<protein>
    <submittedName>
        <fullName evidence="1">Histidine kinase</fullName>
    </submittedName>
</protein>
<comment type="caution">
    <text evidence="1">The sequence shown here is derived from an EMBL/GenBank/DDBJ whole genome shotgun (WGS) entry which is preliminary data.</text>
</comment>
<reference evidence="1 2" key="1">
    <citation type="submission" date="2019-08" db="EMBL/GenBank/DDBJ databases">
        <title>Selenomonas sp. mPRGC5 and Selenomonas sp. mPRGC8 isolated from ruminal fluid of dairy goat (Capra hircus).</title>
        <authorList>
            <person name="Poothong S."/>
            <person name="Nuengjamnong C."/>
            <person name="Tanasupawat S."/>
        </authorList>
    </citation>
    <scope>NUCLEOTIDE SEQUENCE [LARGE SCALE GENOMIC DNA]</scope>
    <source>
        <strain evidence="2">mPRGC5</strain>
    </source>
</reference>
<proteinExistence type="predicted"/>
<dbReference type="GO" id="GO:0000160">
    <property type="term" value="P:phosphorelay signal transduction system"/>
    <property type="evidence" value="ECO:0007669"/>
    <property type="project" value="InterPro"/>
</dbReference>
<sequence length="114" mass="12756">MLEQVGVDYDKGLERFMGNVALYHKFLLKFLNDGSYEEFVTSLSVQDMAMAEKSVHTLKGTAGNLSLMKLFQAADDTVQAIRTAQDREEIQKLADSVGEIYRETCDAIRKSVGD</sequence>
<keyword evidence="1" id="KW-0808">Transferase</keyword>
<dbReference type="Proteomes" id="UP000323646">
    <property type="component" value="Unassembled WGS sequence"/>
</dbReference>
<accession>A0A5D6W1E7</accession>
<dbReference type="AlphaFoldDB" id="A0A5D6W1E7"/>